<dbReference type="InterPro" id="IPR036084">
    <property type="entry name" value="Ser_inhib-like_sf"/>
</dbReference>
<dbReference type="GO" id="GO:0004867">
    <property type="term" value="F:serine-type endopeptidase inhibitor activity"/>
    <property type="evidence" value="ECO:0007669"/>
    <property type="project" value="UniProtKB-KW"/>
</dbReference>
<accession>A0A0N4UDD7</accession>
<keyword evidence="1" id="KW-0646">Protease inhibitor</keyword>
<dbReference type="SUPFAM" id="SSF57567">
    <property type="entry name" value="Serine protease inhibitors"/>
    <property type="match status" value="1"/>
</dbReference>
<keyword evidence="5" id="KW-1185">Reference proteome</keyword>
<dbReference type="Proteomes" id="UP000038040">
    <property type="component" value="Unplaced"/>
</dbReference>
<evidence type="ECO:0000313" key="6">
    <source>
        <dbReference type="WBParaSite" id="DME_0000534001-mRNA-1"/>
    </source>
</evidence>
<keyword evidence="2" id="KW-0732">Signal</keyword>
<evidence type="ECO:0000256" key="2">
    <source>
        <dbReference type="SAM" id="SignalP"/>
    </source>
</evidence>
<gene>
    <name evidence="3" type="ORF">DME_LOCUS9139</name>
</gene>
<proteinExistence type="predicted"/>
<evidence type="ECO:0000313" key="4">
    <source>
        <dbReference type="Proteomes" id="UP000038040"/>
    </source>
</evidence>
<feature type="signal peptide" evidence="2">
    <location>
        <begin position="1"/>
        <end position="22"/>
    </location>
</feature>
<evidence type="ECO:0000313" key="5">
    <source>
        <dbReference type="Proteomes" id="UP000274756"/>
    </source>
</evidence>
<protein>
    <submittedName>
        <fullName evidence="6">TIL domain-containing protein</fullName>
    </submittedName>
</protein>
<reference evidence="6" key="1">
    <citation type="submission" date="2017-02" db="UniProtKB">
        <authorList>
            <consortium name="WormBaseParasite"/>
        </authorList>
    </citation>
    <scope>IDENTIFICATION</scope>
</reference>
<dbReference type="EMBL" id="UYYG01001177">
    <property type="protein sequence ID" value="VDN59166.1"/>
    <property type="molecule type" value="Genomic_DNA"/>
</dbReference>
<organism evidence="4 6">
    <name type="scientific">Dracunculus medinensis</name>
    <name type="common">Guinea worm</name>
    <dbReference type="NCBI Taxonomy" id="318479"/>
    <lineage>
        <taxon>Eukaryota</taxon>
        <taxon>Metazoa</taxon>
        <taxon>Ecdysozoa</taxon>
        <taxon>Nematoda</taxon>
        <taxon>Chromadorea</taxon>
        <taxon>Rhabditida</taxon>
        <taxon>Spirurina</taxon>
        <taxon>Dracunculoidea</taxon>
        <taxon>Dracunculidae</taxon>
        <taxon>Dracunculus</taxon>
    </lineage>
</organism>
<dbReference type="OrthoDB" id="5945029at2759"/>
<reference evidence="3 5" key="2">
    <citation type="submission" date="2018-11" db="EMBL/GenBank/DDBJ databases">
        <authorList>
            <consortium name="Pathogen Informatics"/>
        </authorList>
    </citation>
    <scope>NUCLEOTIDE SEQUENCE [LARGE SCALE GENOMIC DNA]</scope>
</reference>
<dbReference type="Proteomes" id="UP000274756">
    <property type="component" value="Unassembled WGS sequence"/>
</dbReference>
<dbReference type="Gene3D" id="2.10.25.10">
    <property type="entry name" value="Laminin"/>
    <property type="match status" value="1"/>
</dbReference>
<dbReference type="AlphaFoldDB" id="A0A0N4UDD7"/>
<dbReference type="CDD" id="cd19941">
    <property type="entry name" value="TIL"/>
    <property type="match status" value="1"/>
</dbReference>
<dbReference type="WBParaSite" id="DME_0000534001-mRNA-1">
    <property type="protein sequence ID" value="DME_0000534001-mRNA-1"/>
    <property type="gene ID" value="DME_0000534001"/>
</dbReference>
<evidence type="ECO:0000256" key="1">
    <source>
        <dbReference type="ARBA" id="ARBA00022900"/>
    </source>
</evidence>
<sequence length="87" mass="9596">MPFKALTTLIIRWILTIYITNGDKVCGKNEVKSDCAGCELKCGQSESEPCPAICRQNECYCPSDAYRRNASGECVPIAECPEGKRMS</sequence>
<dbReference type="STRING" id="318479.A0A0N4UDD7"/>
<feature type="chain" id="PRO_5041041647" evidence="2">
    <location>
        <begin position="23"/>
        <end position="87"/>
    </location>
</feature>
<evidence type="ECO:0000313" key="3">
    <source>
        <dbReference type="EMBL" id="VDN59166.1"/>
    </source>
</evidence>
<name>A0A0N4UDD7_DRAME</name>
<keyword evidence="1" id="KW-0722">Serine protease inhibitor</keyword>